<keyword evidence="4" id="KW-1185">Reference proteome</keyword>
<dbReference type="Pfam" id="PF22551">
    <property type="entry name" value="TY-Chap1"/>
    <property type="match status" value="1"/>
</dbReference>
<dbReference type="InterPro" id="IPR054344">
    <property type="entry name" value="TY-Chap_N"/>
</dbReference>
<protein>
    <submittedName>
        <fullName evidence="3">Uncharacterized protein</fullName>
    </submittedName>
</protein>
<evidence type="ECO:0000313" key="3">
    <source>
        <dbReference type="EMBL" id="QBF46253.1"/>
    </source>
</evidence>
<dbReference type="Proteomes" id="UP000290408">
    <property type="component" value="Chromosome"/>
</dbReference>
<proteinExistence type="predicted"/>
<gene>
    <name evidence="3" type="ORF">EXU32_08305</name>
</gene>
<dbReference type="OrthoDB" id="4772408at2"/>
<evidence type="ECO:0000259" key="1">
    <source>
        <dbReference type="Pfam" id="PF22551"/>
    </source>
</evidence>
<dbReference type="STRING" id="1216970.GCA_001570985_00847"/>
<sequence length="246" mass="28064">MFDEQVEAAWRDFHERLVAVIEEWEGDNIFRISLDGTSEDVEGDTPFVELNFVRPQVLVEVASNMTLAREWRMNRTQQAAIRRWGMVCPTRQEPTYGKYYDECRPDEPATVVIGVLRDVFGIVHPALLTSLSDEFTPPSVEPWQASPVHADGARPTSRAEVNELVRIALRPMLAEIDRTEDGDVYVEYLDTFVWVRSSCSVPRIRICCALDHHAADRDDATRMADRLNGSVHGVKFTVLTTRASWR</sequence>
<dbReference type="KEGG" id="jli:EXU32_08305"/>
<evidence type="ECO:0000313" key="4">
    <source>
        <dbReference type="Proteomes" id="UP000290408"/>
    </source>
</evidence>
<accession>A0A4P6MXQ7</accession>
<dbReference type="AlphaFoldDB" id="A0A4P6MXQ7"/>
<dbReference type="RefSeq" id="WP_130629477.1">
    <property type="nucleotide sequence ID" value="NZ_CP036164.1"/>
</dbReference>
<dbReference type="InterPro" id="IPR054343">
    <property type="entry name" value="TY-Chap_M"/>
</dbReference>
<evidence type="ECO:0000259" key="2">
    <source>
        <dbReference type="Pfam" id="PF22552"/>
    </source>
</evidence>
<dbReference type="EMBL" id="CP036164">
    <property type="protein sequence ID" value="QBF46253.1"/>
    <property type="molecule type" value="Genomic_DNA"/>
</dbReference>
<feature type="domain" description="TY-Chap N-terminal" evidence="2">
    <location>
        <begin position="9"/>
        <end position="128"/>
    </location>
</feature>
<dbReference type="Pfam" id="PF22552">
    <property type="entry name" value="TY-Chap3"/>
    <property type="match status" value="1"/>
</dbReference>
<organism evidence="3 4">
    <name type="scientific">Janibacter limosus</name>
    <dbReference type="NCBI Taxonomy" id="53458"/>
    <lineage>
        <taxon>Bacteria</taxon>
        <taxon>Bacillati</taxon>
        <taxon>Actinomycetota</taxon>
        <taxon>Actinomycetes</taxon>
        <taxon>Micrococcales</taxon>
        <taxon>Intrasporangiaceae</taxon>
        <taxon>Janibacter</taxon>
    </lineage>
</organism>
<reference evidence="3 4" key="1">
    <citation type="submission" date="2019-02" db="EMBL/GenBank/DDBJ databases">
        <title>Genomic data mining of an Antarctic deep-sea actinobacterium, Janibacterlimosus P3-3-X1.</title>
        <authorList>
            <person name="Liao L."/>
            <person name="Chen B."/>
        </authorList>
    </citation>
    <scope>NUCLEOTIDE SEQUENCE [LARGE SCALE GENOMIC DNA]</scope>
    <source>
        <strain evidence="3 4">P3-3-X1</strain>
    </source>
</reference>
<name>A0A4P6MXQ7_9MICO</name>
<feature type="domain" description="TY-Chap central" evidence="1">
    <location>
        <begin position="160"/>
        <end position="239"/>
    </location>
</feature>